<dbReference type="InterPro" id="IPR011652">
    <property type="entry name" value="MORN_2"/>
</dbReference>
<evidence type="ECO:0000313" key="1">
    <source>
        <dbReference type="EMBL" id="MBT1705973.1"/>
    </source>
</evidence>
<dbReference type="PANTHER" id="PTHR33706:SF1">
    <property type="entry name" value="TPR REPEAT PROTEIN"/>
    <property type="match status" value="1"/>
</dbReference>
<proteinExistence type="predicted"/>
<dbReference type="PANTHER" id="PTHR33706">
    <property type="entry name" value="MORN VARIANT REPEAT PROTEIN"/>
    <property type="match status" value="1"/>
</dbReference>
<evidence type="ECO:0008006" key="3">
    <source>
        <dbReference type="Google" id="ProtNLM"/>
    </source>
</evidence>
<dbReference type="PROSITE" id="PS51257">
    <property type="entry name" value="PROKAR_LIPOPROTEIN"/>
    <property type="match status" value="1"/>
</dbReference>
<dbReference type="Pfam" id="PF07661">
    <property type="entry name" value="MORN_2"/>
    <property type="match status" value="2"/>
</dbReference>
<dbReference type="RefSeq" id="WP_254156494.1">
    <property type="nucleotide sequence ID" value="NZ_JAHESD010000076.1"/>
</dbReference>
<accession>A0ABS5VX24</accession>
<dbReference type="Proteomes" id="UP000772618">
    <property type="component" value="Unassembled WGS sequence"/>
</dbReference>
<dbReference type="EMBL" id="JAHESD010000076">
    <property type="protein sequence ID" value="MBT1705973.1"/>
    <property type="molecule type" value="Genomic_DNA"/>
</dbReference>
<keyword evidence="2" id="KW-1185">Reference proteome</keyword>
<sequence length="161" mass="18385">MLSLRAYVSPVIPSTVASCLARTQVSGTARSLSEKLIREIMLGSSQIGKQLKNGKWKEFNKHAILIAEGWYANGLKNGLWKEYYDTGELMIEEYYKQGIQHGRFASYHPNGQLSSEGQYNNGRREGYFKVYDEEGRNVRTLLFIDDNQVEDLEVVEVKVAR</sequence>
<organism evidence="1 2">
    <name type="scientific">Chryseosolibacter indicus</name>
    <dbReference type="NCBI Taxonomy" id="2782351"/>
    <lineage>
        <taxon>Bacteria</taxon>
        <taxon>Pseudomonadati</taxon>
        <taxon>Bacteroidota</taxon>
        <taxon>Cytophagia</taxon>
        <taxon>Cytophagales</taxon>
        <taxon>Chryseotaleaceae</taxon>
        <taxon>Chryseosolibacter</taxon>
    </lineage>
</organism>
<name>A0ABS5VX24_9BACT</name>
<dbReference type="SUPFAM" id="SSF82185">
    <property type="entry name" value="Histone H3 K4-specific methyltransferase SET7/9 N-terminal domain"/>
    <property type="match status" value="1"/>
</dbReference>
<dbReference type="Gene3D" id="3.90.930.1">
    <property type="match status" value="1"/>
</dbReference>
<gene>
    <name evidence="1" type="ORF">KK060_21965</name>
</gene>
<comment type="caution">
    <text evidence="1">The sequence shown here is derived from an EMBL/GenBank/DDBJ whole genome shotgun (WGS) entry which is preliminary data.</text>
</comment>
<protein>
    <recommendedName>
        <fullName evidence="3">MORN repeat variant</fullName>
    </recommendedName>
</protein>
<evidence type="ECO:0000313" key="2">
    <source>
        <dbReference type="Proteomes" id="UP000772618"/>
    </source>
</evidence>
<reference evidence="1 2" key="1">
    <citation type="submission" date="2021-05" db="EMBL/GenBank/DDBJ databases">
        <title>A Polyphasic approach of four new species of the genus Ohtaekwangia: Ohtaekwangia histidinii sp. nov., Ohtaekwangia cretensis sp. nov., Ohtaekwangia indiensis sp. nov., Ohtaekwangia reichenbachii sp. nov. from diverse environment.</title>
        <authorList>
            <person name="Octaviana S."/>
        </authorList>
    </citation>
    <scope>NUCLEOTIDE SEQUENCE [LARGE SCALE GENOMIC DNA]</scope>
    <source>
        <strain evidence="1 2">PWU20</strain>
    </source>
</reference>